<dbReference type="Gene3D" id="2.30.230.10">
    <property type="entry name" value="Lipovitellin, beta-sheet shell regions, chain A"/>
    <property type="match status" value="1"/>
</dbReference>
<feature type="chain" id="PRO_5043707515" description="Vitellogenin" evidence="6">
    <location>
        <begin position="18"/>
        <end position="3232"/>
    </location>
</feature>
<feature type="signal peptide" evidence="6">
    <location>
        <begin position="1"/>
        <end position="17"/>
    </location>
</feature>
<keyword evidence="3" id="KW-1015">Disulfide bond</keyword>
<dbReference type="PROSITE" id="PS51233">
    <property type="entry name" value="VWFD"/>
    <property type="match status" value="1"/>
</dbReference>
<dbReference type="Gene3D" id="1.25.10.20">
    <property type="entry name" value="Vitellinogen, superhelical"/>
    <property type="match status" value="1"/>
</dbReference>
<evidence type="ECO:0000256" key="4">
    <source>
        <dbReference type="ARBA" id="ARBA00023180"/>
    </source>
</evidence>
<proteinExistence type="predicted"/>
<keyword evidence="2" id="KW-0758">Storage protein</keyword>
<dbReference type="InterPro" id="IPR015255">
    <property type="entry name" value="Vitellinogen_open_b-sht"/>
</dbReference>
<dbReference type="PANTHER" id="PTHR23345">
    <property type="entry name" value="VITELLOGENIN-RELATED"/>
    <property type="match status" value="1"/>
</dbReference>
<dbReference type="InterPro" id="IPR001846">
    <property type="entry name" value="VWF_type-D"/>
</dbReference>
<dbReference type="PROSITE" id="PS51211">
    <property type="entry name" value="VITELLOGENIN"/>
    <property type="match status" value="1"/>
</dbReference>
<feature type="domain" description="VWFD" evidence="8">
    <location>
        <begin position="2661"/>
        <end position="2827"/>
    </location>
</feature>
<dbReference type="Gene3D" id="2.20.50.20">
    <property type="entry name" value="Lipovitellin. Chain A, domain 3"/>
    <property type="match status" value="1"/>
</dbReference>
<evidence type="ECO:0000256" key="2">
    <source>
        <dbReference type="ARBA" id="ARBA00022761"/>
    </source>
</evidence>
<comment type="caution">
    <text evidence="9">The sequence shown here is derived from an EMBL/GenBank/DDBJ whole genome shotgun (WGS) entry which is preliminary data.</text>
</comment>
<dbReference type="SMART" id="SM00216">
    <property type="entry name" value="VWD"/>
    <property type="match status" value="1"/>
</dbReference>
<dbReference type="GO" id="GO:0045735">
    <property type="term" value="F:nutrient reservoir activity"/>
    <property type="evidence" value="ECO:0007669"/>
    <property type="project" value="UniProtKB-KW"/>
</dbReference>
<evidence type="ECO:0000256" key="3">
    <source>
        <dbReference type="ARBA" id="ARBA00023157"/>
    </source>
</evidence>
<evidence type="ECO:0000313" key="10">
    <source>
        <dbReference type="Proteomes" id="UP001497382"/>
    </source>
</evidence>
<dbReference type="Pfam" id="PF01347">
    <property type="entry name" value="Vitellogenin_N"/>
    <property type="match status" value="1"/>
</dbReference>
<dbReference type="InterPro" id="IPR011030">
    <property type="entry name" value="Lipovitellin_superhlx_dom"/>
</dbReference>
<evidence type="ECO:0000256" key="6">
    <source>
        <dbReference type="SAM" id="SignalP"/>
    </source>
</evidence>
<dbReference type="InterPro" id="IPR015816">
    <property type="entry name" value="Vitellinogen_b-sht_N"/>
</dbReference>
<keyword evidence="10" id="KW-1185">Reference proteome</keyword>
<protein>
    <recommendedName>
        <fullName evidence="11">Vitellogenin</fullName>
    </recommendedName>
</protein>
<dbReference type="SUPFAM" id="SSF56968">
    <property type="entry name" value="Lipovitellin-phosvitin complex, beta-sheet shell regions"/>
    <property type="match status" value="2"/>
</dbReference>
<reference evidence="9 10" key="1">
    <citation type="submission" date="2024-04" db="EMBL/GenBank/DDBJ databases">
        <authorList>
            <person name="Rising A."/>
            <person name="Reimegard J."/>
            <person name="Sonavane S."/>
            <person name="Akerstrom W."/>
            <person name="Nylinder S."/>
            <person name="Hedman E."/>
            <person name="Kallberg Y."/>
        </authorList>
    </citation>
    <scope>NUCLEOTIDE SEQUENCE [LARGE SCALE GENOMIC DNA]</scope>
</reference>
<dbReference type="Gene3D" id="2.20.80.10">
    <property type="entry name" value="Lipovitellin-phosvitin complex, chain A, domain 4"/>
    <property type="match status" value="1"/>
</dbReference>
<keyword evidence="4" id="KW-0325">Glycoprotein</keyword>
<evidence type="ECO:0008006" key="11">
    <source>
        <dbReference type="Google" id="ProtNLM"/>
    </source>
</evidence>
<dbReference type="InterPro" id="IPR014853">
    <property type="entry name" value="VWF/SSPO/ZAN-like_Cys-rich_dom"/>
</dbReference>
<dbReference type="Pfam" id="PF08742">
    <property type="entry name" value="C8"/>
    <property type="match status" value="1"/>
</dbReference>
<dbReference type="PANTHER" id="PTHR23345:SF15">
    <property type="entry name" value="VITELLOGENIN 1-RELATED"/>
    <property type="match status" value="1"/>
</dbReference>
<dbReference type="SUPFAM" id="SSF48431">
    <property type="entry name" value="Lipovitellin-phosvitin complex, superhelical domain"/>
    <property type="match status" value="1"/>
</dbReference>
<feature type="domain" description="Vitellogenin" evidence="7">
    <location>
        <begin position="39"/>
        <end position="652"/>
    </location>
</feature>
<dbReference type="Proteomes" id="UP001497382">
    <property type="component" value="Unassembled WGS sequence"/>
</dbReference>
<evidence type="ECO:0000313" key="9">
    <source>
        <dbReference type="EMBL" id="CAL1271070.1"/>
    </source>
</evidence>
<evidence type="ECO:0000256" key="5">
    <source>
        <dbReference type="PROSITE-ProRule" id="PRU00557"/>
    </source>
</evidence>
<dbReference type="GO" id="GO:0005319">
    <property type="term" value="F:lipid transporter activity"/>
    <property type="evidence" value="ECO:0007669"/>
    <property type="project" value="InterPro"/>
</dbReference>
<evidence type="ECO:0000259" key="8">
    <source>
        <dbReference type="PROSITE" id="PS51233"/>
    </source>
</evidence>
<dbReference type="EMBL" id="CAXIEN010000052">
    <property type="protein sequence ID" value="CAL1271070.1"/>
    <property type="molecule type" value="Genomic_DNA"/>
</dbReference>
<evidence type="ECO:0000256" key="1">
    <source>
        <dbReference type="ARBA" id="ARBA00022729"/>
    </source>
</evidence>
<organism evidence="9 10">
    <name type="scientific">Larinioides sclopetarius</name>
    <dbReference type="NCBI Taxonomy" id="280406"/>
    <lineage>
        <taxon>Eukaryota</taxon>
        <taxon>Metazoa</taxon>
        <taxon>Ecdysozoa</taxon>
        <taxon>Arthropoda</taxon>
        <taxon>Chelicerata</taxon>
        <taxon>Arachnida</taxon>
        <taxon>Araneae</taxon>
        <taxon>Araneomorphae</taxon>
        <taxon>Entelegynae</taxon>
        <taxon>Araneoidea</taxon>
        <taxon>Araneidae</taxon>
        <taxon>Larinioides</taxon>
    </lineage>
</organism>
<evidence type="ECO:0000259" key="7">
    <source>
        <dbReference type="PROSITE" id="PS51211"/>
    </source>
</evidence>
<gene>
    <name evidence="9" type="ORF">LARSCL_LOCUS5633</name>
</gene>
<dbReference type="Pfam" id="PF00094">
    <property type="entry name" value="VWD"/>
    <property type="match status" value="1"/>
</dbReference>
<dbReference type="Pfam" id="PF09172">
    <property type="entry name" value="Vit_open_b-sht"/>
    <property type="match status" value="1"/>
</dbReference>
<dbReference type="SMART" id="SM01169">
    <property type="entry name" value="DUF1943"/>
    <property type="match status" value="1"/>
</dbReference>
<dbReference type="SMART" id="SM00638">
    <property type="entry name" value="LPD_N"/>
    <property type="match status" value="1"/>
</dbReference>
<accession>A0AAV1ZLC4</accession>
<keyword evidence="1 6" id="KW-0732">Signal</keyword>
<dbReference type="InterPro" id="IPR001747">
    <property type="entry name" value="Vitellogenin_N"/>
</dbReference>
<name>A0AAV1ZLC4_9ARAC</name>
<sequence length="3232" mass="366757">MVLRLAILAWLGCLATAGPVAWDASKCAQKCNGGTKFQYSEQTSYVYKFESSNLLKADGATDLNMGMQATFKVTAVSKCEMVLQVLDVSLKHGTTQETSSPFIDELKRNPLPFSWDDGKIEHVCPSPDDSNDANNIKKAMISSLQNSMRSFEANLHDREVDVLGSCDTEYTVKENKNEKFVFTKNKDIATCTDHLKGQTLLLASFYESSAHRQHLPLLSGETLSCQQTIDNGIIEEVVCDEKSAFKPLYSYGYVVEAEAKITVKKISAEGASAINYRAPKKESLVFKHNPESKKNDNFEVEAQNVLKQICDNSEGLINKNAAHTVHKLVYLIRGLNEGALERIYQSLKNKQLCRSRKVLTIYLDALKAASSGGSIALFSKLVASGEVRKTDAFLWMSLLPFTSYVEEESVAATLPLLRKDTARRQALLGVSAMAYKYCSTRSNCEDSNAVKSVSSSLKQFLGDKCQTKNKEEETQIITALKAFGNLGYVGESADSIFECARLSSNQLPIRIAAIDAFRRTPCTESIAAKLLEIYKDKNEEDEIRIAALISLSKCATEEIMRQILESYNSETSKQVEVFTWSFLENLKSSAHPVRERLGEYLWMEDIKVPHSTDLTKFSRNFDVSFFSEILNVGHDIEANIIHSKNSFLPRSADLDLKTNIFGNQLDLLQVGGRVEDLEHTLEKLFGPRGLMPNLEINDVLDLIPETLRKRGRRSVDSYKSKIESLGERLGYSRGKTPHGSAYIRVLGHELGWVNLHKDVISKRFEDFNIEDLVREIVRTKEIDVAKNLLYLDVSILFPSVTGRAYKLAGNGSLTFGLKTNGNIELHKNSKILPFSGILLEGRAQPSILLDTSASFTIHSENYEPGVRAETTLSAGFDVNGKFEFKDFKLLHIKLSRAKEREEILSLKRTLYSINQHGVREIPKPRSYNLNYCTKYIHHILGVHYCVSATIPHIYNDQGKPKIPFVRAMEASFVVEQVDKNMDGYELLLQLPDFSVREERKYKFLLDTPNSVINRKLSADLTAKRPDAETTIIALKTYSPFYSLDVNVDVSNRADAFRLKADALGNKKRRYSLLMDVGKDVRGARLVEYQPKISLILPNVRPIEISGTIVFSKGRKAQISINMQSNSFDSPLTIKGNLAQEGESIDLDEDWKVSSELNITAFSQIHRLQSSLGNQGGRGLYLDLGHHYEPDGRSYESITVNAKIENVELRDRLQFGVDAKVLLAEHQDLNSHFRWDFSAKPFGHLKNDVIFRYGENFEDNKHLVRLTQKVALHGDFDTFQNMDLENKLGLTISCFDFDKSAALSVGWDFEKRPRFFVEIGVKSSEEREVSLKYNYRHVSTKPLKMVADGKLVFYEYKVLYRDNVEEVAPHEYRGQAVITPREGKDITVNYVYKIKSQNHFHHEFDGTVNFPGTSTPVKVKADLQITSDSLKLNSVADSGSRAYSVDMNLQKTGSSRVALNTPFIEGNVNVESQNGDHSVRADIKTVGKDDRRIVITGNVAKNDVTTLTLDVQWDADKDSEKKLSIKAKSNLETEDGIHKHMITAQISYEGSINVDVTGKISTDFLRGPHYFRADFSGNMESMAIEYTHEIKNGEVESVARYLRSNVEKLKLNMKGKYVFTGTRFQIEYGLFLTSPYKTFDGKELYFQIMADSAETARTFVAEYRIKPASVIGYVGKIDYIRKRGWPGQIRSNLLVTVHQRPMYEGNTIIDYGNGKYSWKTSFTPISKKKINLLTSFEHSAKFAAFHHTMASTLEYLQKVELNAVADLRNIEDAKVHSNLDVNHHKLYDVNSTMKVRSMIDFEGQLVILSKITPSLHLFYRTQPSGQLTKFDLNLDVDSVNLIAGNGEIKKRKKGFNADMVFKYREKDFLNLNINQEAKSKVERNYVIKVKSPWRSYTSYIKVAKEKKGKEVKYETKFCKNEKDQCISIDVNHKDPSEGDEWHISYQRGEVAFSIERIRVSTNELSRYHTVIYNGDIRYGYDLRFAKEDNGHSVSLGIILPSREIVTKTYGELSLRKPRVKFEFQVDARKHPERKLITDIRFENHLTDNSPSKLDVTISHPIYEKPIDLQLIADFEPTLNKFLTAQVSADYSNDPDDKIIGKLSMESSKDGKSGTILINVYHKDEKHLDFVIKANSTMNNDESYGGVFYDWKDEDGSDVHAFTVFHHLEKERRFYFEFNRPKFVYRLDGAVVTPQTLLGETCEADLTSVYQGETTKAKLIADYKKQCYKLIIYNDDGETSRIIEVCANTRSRKVLSIVTESLDDEGQWTFDFSLDIVRKSWRTIKIMSHYSPEFLGQFLFKATAFGDELTSAGVRFLPMYDSPRFKQIRNSFHAKLFQPSLRFFIPEAAKFIADMRRDTSFAVVKLRNYYNSLPPFTEVKQTIERIRHLVRSALFEVWSAVESYYKEYFKTAINFVNKATGIVKAVCNNNEDCKAFVDAFNEGGWKGLTNQIKNFIQSIPQKIRNFMERPGVDARKFYDKAMVLVKAALQPLTKYKCGEIVVKVVQLTYTALEPHIQKFLENYPHYYRTIRQAIVTNPYVIESTKIAQDALARLRAEVEKIDFEKLIAIGMHYIEDFLFNFTPPSPKSAFTVNAFDVERGHVDFDIHFGVSQSYPVKVITRIADRLFDLIERLIFHREQFSSHALLVKFKRGADLNFFPPYEAQAMLVGNHHFVTFDKVFYDFAGECTYLLSRDFEDGNFTFALKPSAGEKGPSIVVIINDKNIEVNSGDKTINVENNAVELPYLTKDFTVSRSGSTVIIDDKHGVKVKCNLVYQICTFSITGWYFGKTAGLLGTYNYESSDEFKRPKGQVANSPTVLAKSWELKKGCKSNNLVPDVRINENSDYYKLCREHFESTSSPLAACYYEVAPEEYFQLCLRHLARASDPAKSLCNIAAAYVMECERNYIELNLPSKCITCSAPDGSTLQQGDRKKYENLSKKSADVVFIVEDHECNKAVVNDLGNLARSIERELQNDGFKDVMFGAVGYGAGIGSPQIYTVKGSTFFNSRDINSIKDRIKVENQKTESSRAFEAMKLAVNYLFRSDTAKSFVLLSCSPCKYDYKSLLYPVIHQILLERGISLHVVNNAEISIRKSSIKEKDIIGVDPATVYHSKDVTQKDLVGEPALRSQVSLPKDLCVALSQDVDGSFFSSHSLKTASSGELKNWRSVFARKFLKSVQSFQCQMCDCTSTRDHIPNTICQPCEAKRPRLPFSVCKSCALERTAESFLSYILQFLKM</sequence>
<comment type="caution">
    <text evidence="5">Lacks conserved residue(s) required for the propagation of feature annotation.</text>
</comment>
<dbReference type="InterPro" id="IPR050733">
    <property type="entry name" value="Vitellogenin/Apolipophorin"/>
</dbReference>
<dbReference type="InterPro" id="IPR015819">
    <property type="entry name" value="Lipid_transp_b-sht_shell"/>
</dbReference>
<dbReference type="InterPro" id="IPR015817">
    <property type="entry name" value="Vitellinogen_open_b-sht_sub1"/>
</dbReference>